<sequence>MIARTKIDVHAKTLLMEFRHNVHPTKDYSIFRTDIIDELVEKYMQIGTSSADFYNFEVESNYRNKKEAEIDSNILDEAEFDSNKIKEAETNSNNLKEAKIDSGSKPEARSDSGTLESKQAEAESDFGQVSLHSDNVGQSTLTSANQFSPPHSPPTELKLLPDHLKYAYLDDHQHFLETIANNLN</sequence>
<gene>
    <name evidence="2" type="ORF">CR513_20116</name>
</gene>
<feature type="region of interest" description="Disordered" evidence="1">
    <location>
        <begin position="85"/>
        <end position="133"/>
    </location>
</feature>
<dbReference type="EMBL" id="QJKJ01003730">
    <property type="protein sequence ID" value="RDX97148.1"/>
    <property type="molecule type" value="Genomic_DNA"/>
</dbReference>
<name>A0A371H2T8_MUCPR</name>
<protein>
    <submittedName>
        <fullName evidence="2">Uncharacterized protein</fullName>
    </submittedName>
</protein>
<feature type="region of interest" description="Disordered" evidence="1">
    <location>
        <begin position="139"/>
        <end position="158"/>
    </location>
</feature>
<dbReference type="OrthoDB" id="1459910at2759"/>
<reference evidence="2" key="1">
    <citation type="submission" date="2018-05" db="EMBL/GenBank/DDBJ databases">
        <title>Draft genome of Mucuna pruriens seed.</title>
        <authorList>
            <person name="Nnadi N.E."/>
            <person name="Vos R."/>
            <person name="Hasami M.H."/>
            <person name="Devisetty U.K."/>
            <person name="Aguiy J.C."/>
        </authorList>
    </citation>
    <scope>NUCLEOTIDE SEQUENCE [LARGE SCALE GENOMIC DNA]</scope>
    <source>
        <strain evidence="2">JCA_2017</strain>
    </source>
</reference>
<dbReference type="Proteomes" id="UP000257109">
    <property type="component" value="Unassembled WGS sequence"/>
</dbReference>
<organism evidence="2 3">
    <name type="scientific">Mucuna pruriens</name>
    <name type="common">Velvet bean</name>
    <name type="synonym">Dolichos pruriens</name>
    <dbReference type="NCBI Taxonomy" id="157652"/>
    <lineage>
        <taxon>Eukaryota</taxon>
        <taxon>Viridiplantae</taxon>
        <taxon>Streptophyta</taxon>
        <taxon>Embryophyta</taxon>
        <taxon>Tracheophyta</taxon>
        <taxon>Spermatophyta</taxon>
        <taxon>Magnoliopsida</taxon>
        <taxon>eudicotyledons</taxon>
        <taxon>Gunneridae</taxon>
        <taxon>Pentapetalae</taxon>
        <taxon>rosids</taxon>
        <taxon>fabids</taxon>
        <taxon>Fabales</taxon>
        <taxon>Fabaceae</taxon>
        <taxon>Papilionoideae</taxon>
        <taxon>50 kb inversion clade</taxon>
        <taxon>NPAAA clade</taxon>
        <taxon>indigoferoid/millettioid clade</taxon>
        <taxon>Phaseoleae</taxon>
        <taxon>Mucuna</taxon>
    </lineage>
</organism>
<keyword evidence="3" id="KW-1185">Reference proteome</keyword>
<dbReference type="AlphaFoldDB" id="A0A371H2T8"/>
<feature type="non-terminal residue" evidence="2">
    <location>
        <position position="1"/>
    </location>
</feature>
<accession>A0A371H2T8</accession>
<evidence type="ECO:0000313" key="2">
    <source>
        <dbReference type="EMBL" id="RDX97148.1"/>
    </source>
</evidence>
<feature type="compositionally biased region" description="Polar residues" evidence="1">
    <location>
        <begin position="139"/>
        <end position="149"/>
    </location>
</feature>
<comment type="caution">
    <text evidence="2">The sequence shown here is derived from an EMBL/GenBank/DDBJ whole genome shotgun (WGS) entry which is preliminary data.</text>
</comment>
<feature type="compositionally biased region" description="Basic and acidic residues" evidence="1">
    <location>
        <begin position="96"/>
        <end position="110"/>
    </location>
</feature>
<evidence type="ECO:0000256" key="1">
    <source>
        <dbReference type="SAM" id="MobiDB-lite"/>
    </source>
</evidence>
<evidence type="ECO:0000313" key="3">
    <source>
        <dbReference type="Proteomes" id="UP000257109"/>
    </source>
</evidence>
<proteinExistence type="predicted"/>